<accession>A0A5M8QAW9</accession>
<reference evidence="1 3" key="1">
    <citation type="submission" date="2019-07" db="EMBL/GenBank/DDBJ databases">
        <authorList>
            <person name="Qu J.-H."/>
        </authorList>
    </citation>
    <scope>NUCLEOTIDE SEQUENCE [LARGE SCALE GENOMIC DNA]</scope>
    <source>
        <strain evidence="1 3">MDT1-10-3</strain>
    </source>
</reference>
<protein>
    <submittedName>
        <fullName evidence="1">Uncharacterized protein</fullName>
    </submittedName>
</protein>
<dbReference type="EMBL" id="JBGOGF010000004">
    <property type="protein sequence ID" value="MFA1771557.1"/>
    <property type="molecule type" value="Genomic_DNA"/>
</dbReference>
<keyword evidence="4" id="KW-1185">Reference proteome</keyword>
<reference evidence="1 3" key="2">
    <citation type="submission" date="2019-09" db="EMBL/GenBank/DDBJ databases">
        <title>A bacterium isolated from glacier soil.</title>
        <authorList>
            <person name="Liu Q."/>
        </authorList>
    </citation>
    <scope>NUCLEOTIDE SEQUENCE [LARGE SCALE GENOMIC DNA]</scope>
    <source>
        <strain evidence="1 3">MDT1-10-3</strain>
    </source>
</reference>
<evidence type="ECO:0000313" key="1">
    <source>
        <dbReference type="EMBL" id="KAA6432308.1"/>
    </source>
</evidence>
<dbReference type="AlphaFoldDB" id="A0A5M8QAW9"/>
<name>A0A5M8QAW9_9BACT</name>
<dbReference type="OrthoDB" id="49490at2"/>
<proteinExistence type="predicted"/>
<evidence type="ECO:0000313" key="3">
    <source>
        <dbReference type="Proteomes" id="UP000323866"/>
    </source>
</evidence>
<gene>
    <name evidence="2" type="ORF">ACD591_09665</name>
    <name evidence="1" type="ORF">FOE74_14450</name>
</gene>
<dbReference type="RefSeq" id="WP_149099340.1">
    <property type="nucleotide sequence ID" value="NZ_BMMG01000005.1"/>
</dbReference>
<evidence type="ECO:0000313" key="4">
    <source>
        <dbReference type="Proteomes" id="UP001570846"/>
    </source>
</evidence>
<comment type="caution">
    <text evidence="1">The sequence shown here is derived from an EMBL/GenBank/DDBJ whole genome shotgun (WGS) entry which is preliminary data.</text>
</comment>
<dbReference type="EMBL" id="VKKZ01000022">
    <property type="protein sequence ID" value="KAA6432308.1"/>
    <property type="molecule type" value="Genomic_DNA"/>
</dbReference>
<evidence type="ECO:0000313" key="2">
    <source>
        <dbReference type="EMBL" id="MFA1771557.1"/>
    </source>
</evidence>
<reference evidence="2 4" key="3">
    <citation type="submission" date="2024-08" db="EMBL/GenBank/DDBJ databases">
        <authorList>
            <person name="Wei W."/>
        </authorList>
    </citation>
    <scope>NUCLEOTIDE SEQUENCE [LARGE SCALE GENOMIC DNA]</scope>
    <source>
        <strain evidence="2 4">XU2</strain>
    </source>
</reference>
<organism evidence="1 3">
    <name type="scientific">Rufibacter glacialis</name>
    <dbReference type="NCBI Taxonomy" id="1259555"/>
    <lineage>
        <taxon>Bacteria</taxon>
        <taxon>Pseudomonadati</taxon>
        <taxon>Bacteroidota</taxon>
        <taxon>Cytophagia</taxon>
        <taxon>Cytophagales</taxon>
        <taxon>Hymenobacteraceae</taxon>
        <taxon>Rufibacter</taxon>
    </lineage>
</organism>
<sequence>MHLKTGDLIQNFKYTDIKGFAYNSYIPGGAATVLDLPLNSKKKLKSLEVKALANDVVIGLMGVSLVRR</sequence>
<dbReference type="Proteomes" id="UP000323866">
    <property type="component" value="Unassembled WGS sequence"/>
</dbReference>
<dbReference type="Proteomes" id="UP001570846">
    <property type="component" value="Unassembled WGS sequence"/>
</dbReference>